<protein>
    <recommendedName>
        <fullName evidence="1">Sulfatase-modifying factor enzyme-like domain-containing protein</fullName>
    </recommendedName>
</protein>
<dbReference type="Pfam" id="PF03781">
    <property type="entry name" value="FGE-sulfatase"/>
    <property type="match status" value="1"/>
</dbReference>
<dbReference type="InterPro" id="IPR005532">
    <property type="entry name" value="SUMF_dom"/>
</dbReference>
<dbReference type="EMBL" id="JASZ02000017">
    <property type="protein sequence ID" value="OWK97977.1"/>
    <property type="molecule type" value="Genomic_DNA"/>
</dbReference>
<reference evidence="2 3" key="1">
    <citation type="submission" date="2017-05" db="EMBL/GenBank/DDBJ databases">
        <title>Genome of Chryseobacterium haifense.</title>
        <authorList>
            <person name="Newman J.D."/>
        </authorList>
    </citation>
    <scope>NUCLEOTIDE SEQUENCE [LARGE SCALE GENOMIC DNA]</scope>
    <source>
        <strain evidence="2 3">DSM 19056</strain>
    </source>
</reference>
<organism evidence="2 3">
    <name type="scientific">Kaistella haifensis DSM 19056</name>
    <dbReference type="NCBI Taxonomy" id="1450526"/>
    <lineage>
        <taxon>Bacteria</taxon>
        <taxon>Pseudomonadati</taxon>
        <taxon>Bacteroidota</taxon>
        <taxon>Flavobacteriia</taxon>
        <taxon>Flavobacteriales</taxon>
        <taxon>Weeksellaceae</taxon>
        <taxon>Chryseobacterium group</taxon>
        <taxon>Kaistella</taxon>
    </lineage>
</organism>
<dbReference type="AlphaFoldDB" id="A0A246B944"/>
<accession>A0A246B944</accession>
<keyword evidence="3" id="KW-1185">Reference proteome</keyword>
<dbReference type="RefSeq" id="WP_051872501.1">
    <property type="nucleotide sequence ID" value="NZ_JASZ02000017.1"/>
</dbReference>
<evidence type="ECO:0000313" key="3">
    <source>
        <dbReference type="Proteomes" id="UP000197587"/>
    </source>
</evidence>
<evidence type="ECO:0000259" key="1">
    <source>
        <dbReference type="Pfam" id="PF03781"/>
    </source>
</evidence>
<gene>
    <name evidence="2" type="ORF">AP75_08710</name>
</gene>
<dbReference type="Gene3D" id="3.90.1580.10">
    <property type="entry name" value="paralog of FGE (formylglycine-generating enzyme)"/>
    <property type="match status" value="1"/>
</dbReference>
<dbReference type="PANTHER" id="PTHR23150">
    <property type="entry name" value="SULFATASE MODIFYING FACTOR 1, 2"/>
    <property type="match status" value="1"/>
</dbReference>
<dbReference type="PANTHER" id="PTHR23150:SF19">
    <property type="entry name" value="FORMYLGLYCINE-GENERATING ENZYME"/>
    <property type="match status" value="1"/>
</dbReference>
<dbReference type="PROSITE" id="PS51257">
    <property type="entry name" value="PROKAR_LIPOPROTEIN"/>
    <property type="match status" value="1"/>
</dbReference>
<evidence type="ECO:0000313" key="2">
    <source>
        <dbReference type="EMBL" id="OWK97977.1"/>
    </source>
</evidence>
<dbReference type="GO" id="GO:0120147">
    <property type="term" value="F:formylglycine-generating oxidase activity"/>
    <property type="evidence" value="ECO:0007669"/>
    <property type="project" value="TreeGrafter"/>
</dbReference>
<comment type="caution">
    <text evidence="2">The sequence shown here is derived from an EMBL/GenBank/DDBJ whole genome shotgun (WGS) entry which is preliminary data.</text>
</comment>
<dbReference type="InterPro" id="IPR051043">
    <property type="entry name" value="Sulfatase_Mod_Factor_Kinase"/>
</dbReference>
<dbReference type="InterPro" id="IPR042095">
    <property type="entry name" value="SUMF_sf"/>
</dbReference>
<name>A0A246B944_9FLAO</name>
<sequence>MRYFVYILGLLLFFSCSKKQITAENTTLKPHLTFISCQKNMLKIEGGSYRPFVGKESDSLSFVNSFLMDETAVTNAEFLEFLKKNPQWTKSQVLKLFADSTYLHSWKSDYEFPADVSPKAPVTNVSWYAAKAYAQSVGKRLPTVDEWEYAARASEKLKDATENPEFTTKILKLYQQKYGYKKPVKQHEANAWGIYDLYGTIWEWTEDFNSVMMTGESRKDNTVNETLFCAGASVTSSDLRNYAAFIRFAMRGSMKANYTVNNLGFRCVKDLPGN</sequence>
<feature type="domain" description="Sulfatase-modifying factor enzyme-like" evidence="1">
    <location>
        <begin position="63"/>
        <end position="269"/>
    </location>
</feature>
<proteinExistence type="predicted"/>
<dbReference type="SUPFAM" id="SSF56436">
    <property type="entry name" value="C-type lectin-like"/>
    <property type="match status" value="1"/>
</dbReference>
<dbReference type="InterPro" id="IPR016187">
    <property type="entry name" value="CTDL_fold"/>
</dbReference>
<dbReference type="Proteomes" id="UP000197587">
    <property type="component" value="Unassembled WGS sequence"/>
</dbReference>